<reference evidence="1" key="1">
    <citation type="submission" date="2023-03" db="EMBL/GenBank/DDBJ databases">
        <title>Massive genome expansion in bonnet fungi (Mycena s.s.) driven by repeated elements and novel gene families across ecological guilds.</title>
        <authorList>
            <consortium name="Lawrence Berkeley National Laboratory"/>
            <person name="Harder C.B."/>
            <person name="Miyauchi S."/>
            <person name="Viragh M."/>
            <person name="Kuo A."/>
            <person name="Thoen E."/>
            <person name="Andreopoulos B."/>
            <person name="Lu D."/>
            <person name="Skrede I."/>
            <person name="Drula E."/>
            <person name="Henrissat B."/>
            <person name="Morin E."/>
            <person name="Kohler A."/>
            <person name="Barry K."/>
            <person name="LaButti K."/>
            <person name="Morin E."/>
            <person name="Salamov A."/>
            <person name="Lipzen A."/>
            <person name="Mereny Z."/>
            <person name="Hegedus B."/>
            <person name="Baldrian P."/>
            <person name="Stursova M."/>
            <person name="Weitz H."/>
            <person name="Taylor A."/>
            <person name="Grigoriev I.V."/>
            <person name="Nagy L.G."/>
            <person name="Martin F."/>
            <person name="Kauserud H."/>
        </authorList>
    </citation>
    <scope>NUCLEOTIDE SEQUENCE</scope>
    <source>
        <strain evidence="1">CBHHK182m</strain>
    </source>
</reference>
<dbReference type="EMBL" id="JARKIB010000117">
    <property type="protein sequence ID" value="KAJ7737351.1"/>
    <property type="molecule type" value="Genomic_DNA"/>
</dbReference>
<name>A0AAD7I9N5_9AGAR</name>
<keyword evidence="2" id="KW-1185">Reference proteome</keyword>
<dbReference type="AlphaFoldDB" id="A0AAD7I9N5"/>
<accession>A0AAD7I9N5</accession>
<dbReference type="Proteomes" id="UP001215598">
    <property type="component" value="Unassembled WGS sequence"/>
</dbReference>
<proteinExistence type="predicted"/>
<protein>
    <recommendedName>
        <fullName evidence="3">F-box domain-containing protein</fullName>
    </recommendedName>
</protein>
<evidence type="ECO:0000313" key="1">
    <source>
        <dbReference type="EMBL" id="KAJ7737351.1"/>
    </source>
</evidence>
<sequence length="273" mass="31129">MPPVLPMDIEREVFEATAYFHHKSIPTLLLVAHRVKKWVEPLLYRVVVFTHARVRNDDFTTRLSIALQSRTRSHSDSDLLRHVHHLLFTQTDSRPLHEVLAKCTAVQNLVLLHFPRDSGFLPLISGMPLRRLTTTLSDLFFPAPIDFAHPLFAHLTHLELVDNFRQSDWDGWKGLALIPNLTHLAFLFEIPAPIINGALADCPALQILIILESWPTEVSVQDPRFLIMKAPPLFEDWNIGARGGDDLWVRAEKFIARRKSSEVERGGSILVDP</sequence>
<gene>
    <name evidence="1" type="ORF">B0H16DRAFT_1891686</name>
</gene>
<comment type="caution">
    <text evidence="1">The sequence shown here is derived from an EMBL/GenBank/DDBJ whole genome shotgun (WGS) entry which is preliminary data.</text>
</comment>
<evidence type="ECO:0000313" key="2">
    <source>
        <dbReference type="Proteomes" id="UP001215598"/>
    </source>
</evidence>
<organism evidence="1 2">
    <name type="scientific">Mycena metata</name>
    <dbReference type="NCBI Taxonomy" id="1033252"/>
    <lineage>
        <taxon>Eukaryota</taxon>
        <taxon>Fungi</taxon>
        <taxon>Dikarya</taxon>
        <taxon>Basidiomycota</taxon>
        <taxon>Agaricomycotina</taxon>
        <taxon>Agaricomycetes</taxon>
        <taxon>Agaricomycetidae</taxon>
        <taxon>Agaricales</taxon>
        <taxon>Marasmiineae</taxon>
        <taxon>Mycenaceae</taxon>
        <taxon>Mycena</taxon>
    </lineage>
</organism>
<evidence type="ECO:0008006" key="3">
    <source>
        <dbReference type="Google" id="ProtNLM"/>
    </source>
</evidence>